<evidence type="ECO:0000256" key="1">
    <source>
        <dbReference type="ARBA" id="ARBA00004651"/>
    </source>
</evidence>
<evidence type="ECO:0000313" key="8">
    <source>
        <dbReference type="Proteomes" id="UP000248925"/>
    </source>
</evidence>
<name>A0A2W4E5I1_9HYPH</name>
<evidence type="ECO:0000313" key="7">
    <source>
        <dbReference type="EMBL" id="PZM10756.1"/>
    </source>
</evidence>
<proteinExistence type="predicted"/>
<evidence type="ECO:0000256" key="2">
    <source>
        <dbReference type="ARBA" id="ARBA00022475"/>
    </source>
</evidence>
<sequence length="198" mass="20522">MTIETLLPVVLFALVATVSPGGATTLATASGAHFGFGRSIPLVMGISAALSSMAAGAAFGLGGLLLAAPPLQLAMKSAGLLYLLWLAVKIGASNAPRLNREIAAPTGFLGGAWMLWYNPKAWAMTTSAAASFAATTHSSVALAVFLGSAFGIAAMLSLSLWCMAGQWLGRALKTDWQWRTINFILAGLLVISVIPMWK</sequence>
<keyword evidence="2" id="KW-1003">Cell membrane</keyword>
<comment type="subcellular location">
    <subcellularLocation>
        <location evidence="1">Cell membrane</location>
        <topology evidence="1">Multi-pass membrane protein</topology>
    </subcellularLocation>
</comment>
<evidence type="ECO:0000256" key="4">
    <source>
        <dbReference type="ARBA" id="ARBA00022989"/>
    </source>
</evidence>
<evidence type="ECO:0000256" key="5">
    <source>
        <dbReference type="ARBA" id="ARBA00023136"/>
    </source>
</evidence>
<feature type="transmembrane region" description="Helical" evidence="6">
    <location>
        <begin position="140"/>
        <end position="168"/>
    </location>
</feature>
<feature type="transmembrane region" description="Helical" evidence="6">
    <location>
        <begin position="102"/>
        <end position="119"/>
    </location>
</feature>
<dbReference type="GO" id="GO:0033228">
    <property type="term" value="P:cysteine export across plasma membrane"/>
    <property type="evidence" value="ECO:0007669"/>
    <property type="project" value="TreeGrafter"/>
</dbReference>
<feature type="transmembrane region" description="Helical" evidence="6">
    <location>
        <begin position="79"/>
        <end position="96"/>
    </location>
</feature>
<dbReference type="PANTHER" id="PTHR30086:SF20">
    <property type="entry name" value="ARGININE EXPORTER PROTEIN ARGO-RELATED"/>
    <property type="match status" value="1"/>
</dbReference>
<gene>
    <name evidence="7" type="ORF">CPY51_22210</name>
</gene>
<reference evidence="7 8" key="1">
    <citation type="journal article" date="2018" name="Sci. Rep.">
        <title>Rhizobium tumorigenes sp. nov., a novel plant tumorigenic bacterium isolated from cane gall tumors on thornless blackberry.</title>
        <authorList>
            <person name="Kuzmanovi N."/>
            <person name="Smalla K."/>
            <person name="Gronow S."/>
            <person name="PuBawska J."/>
        </authorList>
    </citation>
    <scope>NUCLEOTIDE SEQUENCE [LARGE SCALE GENOMIC DNA]</scope>
    <source>
        <strain evidence="7 8">CCBAU 85046</strain>
    </source>
</reference>
<dbReference type="GO" id="GO:0015171">
    <property type="term" value="F:amino acid transmembrane transporter activity"/>
    <property type="evidence" value="ECO:0007669"/>
    <property type="project" value="TreeGrafter"/>
</dbReference>
<feature type="transmembrane region" description="Helical" evidence="6">
    <location>
        <begin position="39"/>
        <end position="67"/>
    </location>
</feature>
<dbReference type="GO" id="GO:0005886">
    <property type="term" value="C:plasma membrane"/>
    <property type="evidence" value="ECO:0007669"/>
    <property type="project" value="UniProtKB-SubCell"/>
</dbReference>
<protein>
    <submittedName>
        <fullName evidence="7">Amino acid transporter</fullName>
    </submittedName>
</protein>
<dbReference type="Pfam" id="PF01810">
    <property type="entry name" value="LysE"/>
    <property type="match status" value="1"/>
</dbReference>
<evidence type="ECO:0000256" key="3">
    <source>
        <dbReference type="ARBA" id="ARBA00022692"/>
    </source>
</evidence>
<dbReference type="InterPro" id="IPR001123">
    <property type="entry name" value="LeuE-type"/>
</dbReference>
<dbReference type="Proteomes" id="UP000248925">
    <property type="component" value="Unassembled WGS sequence"/>
</dbReference>
<dbReference type="AlphaFoldDB" id="A0A2W4E5I1"/>
<feature type="transmembrane region" description="Helical" evidence="6">
    <location>
        <begin position="180"/>
        <end position="197"/>
    </location>
</feature>
<organism evidence="7 8">
    <name type="scientific">Rhizobium tubonense</name>
    <dbReference type="NCBI Taxonomy" id="484088"/>
    <lineage>
        <taxon>Bacteria</taxon>
        <taxon>Pseudomonadati</taxon>
        <taxon>Pseudomonadota</taxon>
        <taxon>Alphaproteobacteria</taxon>
        <taxon>Hyphomicrobiales</taxon>
        <taxon>Rhizobiaceae</taxon>
        <taxon>Rhizobium/Agrobacterium group</taxon>
        <taxon>Rhizobium</taxon>
    </lineage>
</organism>
<keyword evidence="3 6" id="KW-0812">Transmembrane</keyword>
<evidence type="ECO:0000256" key="6">
    <source>
        <dbReference type="SAM" id="Phobius"/>
    </source>
</evidence>
<keyword evidence="8" id="KW-1185">Reference proteome</keyword>
<keyword evidence="4 6" id="KW-1133">Transmembrane helix</keyword>
<comment type="caution">
    <text evidence="7">The sequence shown here is derived from an EMBL/GenBank/DDBJ whole genome shotgun (WGS) entry which is preliminary data.</text>
</comment>
<dbReference type="RefSeq" id="WP_111162423.1">
    <property type="nucleotide sequence ID" value="NZ_PCDP01000045.1"/>
</dbReference>
<dbReference type="EMBL" id="PCDP01000045">
    <property type="protein sequence ID" value="PZM10756.1"/>
    <property type="molecule type" value="Genomic_DNA"/>
</dbReference>
<dbReference type="PANTHER" id="PTHR30086">
    <property type="entry name" value="ARGININE EXPORTER PROTEIN ARGO"/>
    <property type="match status" value="1"/>
</dbReference>
<dbReference type="OrthoDB" id="9812084at2"/>
<accession>A0A2W4E5I1</accession>
<keyword evidence="5 6" id="KW-0472">Membrane</keyword>